<keyword evidence="2" id="KW-0325">Glycoprotein</keyword>
<dbReference type="GO" id="GO:0005615">
    <property type="term" value="C:extracellular space"/>
    <property type="evidence" value="ECO:0007669"/>
    <property type="project" value="TreeGrafter"/>
</dbReference>
<dbReference type="GO" id="GO:0006685">
    <property type="term" value="P:sphingomyelin catabolic process"/>
    <property type="evidence" value="ECO:0007669"/>
    <property type="project" value="TreeGrafter"/>
</dbReference>
<dbReference type="GO" id="GO:0061750">
    <property type="term" value="F:acid sphingomyelin phosphodiesterase activity"/>
    <property type="evidence" value="ECO:0007669"/>
    <property type="project" value="TreeGrafter"/>
</dbReference>
<proteinExistence type="predicted"/>
<dbReference type="EMBL" id="LIAE01006329">
    <property type="protein sequence ID" value="PAV91194.1"/>
    <property type="molecule type" value="Genomic_DNA"/>
</dbReference>
<accession>A0A2A2LY72</accession>
<evidence type="ECO:0000256" key="2">
    <source>
        <dbReference type="ARBA" id="ARBA00023180"/>
    </source>
</evidence>
<evidence type="ECO:0000313" key="4">
    <source>
        <dbReference type="EMBL" id="PAV91194.1"/>
    </source>
</evidence>
<dbReference type="PANTHER" id="PTHR10340:SF31">
    <property type="entry name" value="SPHINGOMYELIN PHOSPHODIESTERASE ASM-3-RELATED"/>
    <property type="match status" value="1"/>
</dbReference>
<feature type="domain" description="Sphingomyelin phosphodiesterase C-terminal" evidence="3">
    <location>
        <begin position="31"/>
        <end position="144"/>
    </location>
</feature>
<dbReference type="Proteomes" id="UP000218231">
    <property type="component" value="Unassembled WGS sequence"/>
</dbReference>
<dbReference type="InterPro" id="IPR045473">
    <property type="entry name" value="ASM_C"/>
</dbReference>
<evidence type="ECO:0000259" key="3">
    <source>
        <dbReference type="Pfam" id="PF19272"/>
    </source>
</evidence>
<sequence length="189" mass="22370">MTYKDMNDHTSTPTSVIFSAPSVTTYPDHQPAYRIYTIDGNYPGSTYSVIDYEVWFFNLTLNNANPNNPVWQQMYPSILKEYGMNSAIPSEWSNLIDRMIKDNTLFEKYRTFHYRRNQYDGLGHCSQTCKNNLLCTLRQFHHSQGKLCPDLQNNSTQKEPLMYSPSRLEFRRKVYEYRMKKRDSENCPL</sequence>
<reference evidence="4 5" key="1">
    <citation type="journal article" date="2017" name="Curr. Biol.">
        <title>Genome architecture and evolution of a unichromosomal asexual nematode.</title>
        <authorList>
            <person name="Fradin H."/>
            <person name="Zegar C."/>
            <person name="Gutwein M."/>
            <person name="Lucas J."/>
            <person name="Kovtun M."/>
            <person name="Corcoran D."/>
            <person name="Baugh L.R."/>
            <person name="Kiontke K."/>
            <person name="Gunsalus K."/>
            <person name="Fitch D.H."/>
            <person name="Piano F."/>
        </authorList>
    </citation>
    <scope>NUCLEOTIDE SEQUENCE [LARGE SCALE GENOMIC DNA]</scope>
    <source>
        <strain evidence="4">PF1309</strain>
    </source>
</reference>
<dbReference type="PANTHER" id="PTHR10340">
    <property type="entry name" value="SPHINGOMYELIN PHOSPHODIESTERASE"/>
    <property type="match status" value="1"/>
</dbReference>
<dbReference type="AlphaFoldDB" id="A0A2A2LY72"/>
<dbReference type="STRING" id="2018661.A0A2A2LY72"/>
<dbReference type="OrthoDB" id="282973at2759"/>
<name>A0A2A2LY72_9BILA</name>
<evidence type="ECO:0000256" key="1">
    <source>
        <dbReference type="ARBA" id="ARBA00022801"/>
    </source>
</evidence>
<organism evidence="4 5">
    <name type="scientific">Diploscapter pachys</name>
    <dbReference type="NCBI Taxonomy" id="2018661"/>
    <lineage>
        <taxon>Eukaryota</taxon>
        <taxon>Metazoa</taxon>
        <taxon>Ecdysozoa</taxon>
        <taxon>Nematoda</taxon>
        <taxon>Chromadorea</taxon>
        <taxon>Rhabditida</taxon>
        <taxon>Rhabditina</taxon>
        <taxon>Rhabditomorpha</taxon>
        <taxon>Rhabditoidea</taxon>
        <taxon>Rhabditidae</taxon>
        <taxon>Diploscapter</taxon>
    </lineage>
</organism>
<keyword evidence="1" id="KW-0378">Hydrolase</keyword>
<dbReference type="Pfam" id="PF19272">
    <property type="entry name" value="ASMase_C"/>
    <property type="match status" value="1"/>
</dbReference>
<dbReference type="GO" id="GO:0016020">
    <property type="term" value="C:membrane"/>
    <property type="evidence" value="ECO:0007669"/>
    <property type="project" value="GOC"/>
</dbReference>
<keyword evidence="5" id="KW-1185">Reference proteome</keyword>
<comment type="caution">
    <text evidence="4">The sequence shown here is derived from an EMBL/GenBank/DDBJ whole genome shotgun (WGS) entry which is preliminary data.</text>
</comment>
<gene>
    <name evidence="4" type="ORF">WR25_09182</name>
</gene>
<dbReference type="GO" id="GO:0046513">
    <property type="term" value="P:ceramide biosynthetic process"/>
    <property type="evidence" value="ECO:0007669"/>
    <property type="project" value="TreeGrafter"/>
</dbReference>
<dbReference type="GO" id="GO:0005764">
    <property type="term" value="C:lysosome"/>
    <property type="evidence" value="ECO:0007669"/>
    <property type="project" value="TreeGrafter"/>
</dbReference>
<protein>
    <recommendedName>
        <fullName evidence="3">Sphingomyelin phosphodiesterase C-terminal domain-containing protein</fullName>
    </recommendedName>
</protein>
<evidence type="ECO:0000313" key="5">
    <source>
        <dbReference type="Proteomes" id="UP000218231"/>
    </source>
</evidence>